<evidence type="ECO:0000313" key="3">
    <source>
        <dbReference type="EMBL" id="GBP79420.1"/>
    </source>
</evidence>
<keyword evidence="2" id="KW-0812">Transmembrane</keyword>
<protein>
    <submittedName>
        <fullName evidence="3">Uncharacterized protein</fullName>
    </submittedName>
</protein>
<evidence type="ECO:0000256" key="2">
    <source>
        <dbReference type="SAM" id="Phobius"/>
    </source>
</evidence>
<keyword evidence="4" id="KW-1185">Reference proteome</keyword>
<proteinExistence type="predicted"/>
<dbReference type="EMBL" id="BGZK01001414">
    <property type="protein sequence ID" value="GBP79420.1"/>
    <property type="molecule type" value="Genomic_DNA"/>
</dbReference>
<reference evidence="3 4" key="1">
    <citation type="journal article" date="2019" name="Commun. Biol.">
        <title>The bagworm genome reveals a unique fibroin gene that provides high tensile strength.</title>
        <authorList>
            <person name="Kono N."/>
            <person name="Nakamura H."/>
            <person name="Ohtoshi R."/>
            <person name="Tomita M."/>
            <person name="Numata K."/>
            <person name="Arakawa K."/>
        </authorList>
    </citation>
    <scope>NUCLEOTIDE SEQUENCE [LARGE SCALE GENOMIC DNA]</scope>
</reference>
<sequence>MGRRLDLQCLADPSNLLGMSILSMASCVLLISAAMLATAVSTLRHLSGGAPSSLQSFSAPQGREPSWSSPVPPPECGGSRLFEAKGERSDALQFFADGVLPPAYIAASSSSSPLVRAVILPPPGWRRWRPGFRGASCDLGRPALYWRPRC</sequence>
<feature type="transmembrane region" description="Helical" evidence="2">
    <location>
        <begin position="20"/>
        <end position="43"/>
    </location>
</feature>
<evidence type="ECO:0000256" key="1">
    <source>
        <dbReference type="SAM" id="MobiDB-lite"/>
    </source>
</evidence>
<dbReference type="Proteomes" id="UP000299102">
    <property type="component" value="Unassembled WGS sequence"/>
</dbReference>
<feature type="region of interest" description="Disordered" evidence="1">
    <location>
        <begin position="51"/>
        <end position="74"/>
    </location>
</feature>
<evidence type="ECO:0000313" key="4">
    <source>
        <dbReference type="Proteomes" id="UP000299102"/>
    </source>
</evidence>
<organism evidence="3 4">
    <name type="scientific">Eumeta variegata</name>
    <name type="common">Bagworm moth</name>
    <name type="synonym">Eumeta japonica</name>
    <dbReference type="NCBI Taxonomy" id="151549"/>
    <lineage>
        <taxon>Eukaryota</taxon>
        <taxon>Metazoa</taxon>
        <taxon>Ecdysozoa</taxon>
        <taxon>Arthropoda</taxon>
        <taxon>Hexapoda</taxon>
        <taxon>Insecta</taxon>
        <taxon>Pterygota</taxon>
        <taxon>Neoptera</taxon>
        <taxon>Endopterygota</taxon>
        <taxon>Lepidoptera</taxon>
        <taxon>Glossata</taxon>
        <taxon>Ditrysia</taxon>
        <taxon>Tineoidea</taxon>
        <taxon>Psychidae</taxon>
        <taxon>Oiketicinae</taxon>
        <taxon>Eumeta</taxon>
    </lineage>
</organism>
<dbReference type="PROSITE" id="PS51257">
    <property type="entry name" value="PROKAR_LIPOPROTEIN"/>
    <property type="match status" value="1"/>
</dbReference>
<comment type="caution">
    <text evidence="3">The sequence shown here is derived from an EMBL/GenBank/DDBJ whole genome shotgun (WGS) entry which is preliminary data.</text>
</comment>
<name>A0A4C1YW22_EUMVA</name>
<keyword evidence="2" id="KW-1133">Transmembrane helix</keyword>
<gene>
    <name evidence="3" type="ORF">EVAR_48883_1</name>
</gene>
<dbReference type="AlphaFoldDB" id="A0A4C1YW22"/>
<keyword evidence="2" id="KW-0472">Membrane</keyword>
<accession>A0A4C1YW22</accession>